<keyword evidence="2" id="KW-1185">Reference proteome</keyword>
<name>K5UUR8_PHACS</name>
<protein>
    <recommendedName>
        <fullName evidence="3">DNA helicase</fullName>
    </recommendedName>
</protein>
<feature type="non-terminal residue" evidence="1">
    <location>
        <position position="1"/>
    </location>
</feature>
<dbReference type="OrthoDB" id="2986975at2759"/>
<gene>
    <name evidence="1" type="ORF">PHACADRAFT_63613</name>
</gene>
<dbReference type="GeneID" id="18920201"/>
<dbReference type="RefSeq" id="XP_007398434.1">
    <property type="nucleotide sequence ID" value="XM_007398372.1"/>
</dbReference>
<organism evidence="1 2">
    <name type="scientific">Phanerochaete carnosa (strain HHB-10118-sp)</name>
    <name type="common">White-rot fungus</name>
    <name type="synonym">Peniophora carnosa</name>
    <dbReference type="NCBI Taxonomy" id="650164"/>
    <lineage>
        <taxon>Eukaryota</taxon>
        <taxon>Fungi</taxon>
        <taxon>Dikarya</taxon>
        <taxon>Basidiomycota</taxon>
        <taxon>Agaricomycotina</taxon>
        <taxon>Agaricomycetes</taxon>
        <taxon>Polyporales</taxon>
        <taxon>Phanerochaetaceae</taxon>
        <taxon>Phanerochaete</taxon>
    </lineage>
</organism>
<reference evidence="1 2" key="1">
    <citation type="journal article" date="2012" name="BMC Genomics">
        <title>Comparative genomics of the white-rot fungi, Phanerochaete carnosa and P. chrysosporium, to elucidate the genetic basis of the distinct wood types they colonize.</title>
        <authorList>
            <person name="Suzuki H."/>
            <person name="MacDonald J."/>
            <person name="Syed K."/>
            <person name="Salamov A."/>
            <person name="Hori C."/>
            <person name="Aerts A."/>
            <person name="Henrissat B."/>
            <person name="Wiebenga A."/>
            <person name="vanKuyk P.A."/>
            <person name="Barry K."/>
            <person name="Lindquist E."/>
            <person name="LaButti K."/>
            <person name="Lapidus A."/>
            <person name="Lucas S."/>
            <person name="Coutinho P."/>
            <person name="Gong Y."/>
            <person name="Samejima M."/>
            <person name="Mahadevan R."/>
            <person name="Abou-Zaid M."/>
            <person name="de Vries R.P."/>
            <person name="Igarashi K."/>
            <person name="Yadav J.S."/>
            <person name="Grigoriev I.V."/>
            <person name="Master E.R."/>
        </authorList>
    </citation>
    <scope>NUCLEOTIDE SEQUENCE [LARGE SCALE GENOMIC DNA]</scope>
    <source>
        <strain evidence="1 2">HHB-10118-sp</strain>
    </source>
</reference>
<sequence>DETKEKLQAFWKHIAYLIIDKVSMISKSFFTLLSRQISIGKEKSRVPSKALFYPTNLMIDSVDSQIGRSIYEEFVNVVILQEQMQVTDPVWRDFLEHLRYGRVQKWHLMMLHQLVITSPHCPETDFQSLPWSDASLVMPRHAMRQLWNDSANRKHCRGTSSQLYICEAEDSIKKRKLTIREHYAVAGRRYTEDGCRKRNQKNELPARVEIAVGMKVMVTSNVETDLDITNGARGVITDIILHPDEPPIDPSAPIVKLQHLPAYILVKLNQTRA</sequence>
<dbReference type="PANTHER" id="PTHR47642">
    <property type="entry name" value="ATP-DEPENDENT DNA HELICASE"/>
    <property type="match status" value="1"/>
</dbReference>
<evidence type="ECO:0008006" key="3">
    <source>
        <dbReference type="Google" id="ProtNLM"/>
    </source>
</evidence>
<evidence type="ECO:0000313" key="1">
    <source>
        <dbReference type="EMBL" id="EKM53756.1"/>
    </source>
</evidence>
<evidence type="ECO:0000313" key="2">
    <source>
        <dbReference type="Proteomes" id="UP000008370"/>
    </source>
</evidence>
<dbReference type="InterPro" id="IPR051055">
    <property type="entry name" value="PIF1_helicase"/>
</dbReference>
<dbReference type="STRING" id="650164.K5UUR8"/>
<dbReference type="Proteomes" id="UP000008370">
    <property type="component" value="Unassembled WGS sequence"/>
</dbReference>
<dbReference type="AlphaFoldDB" id="K5UUR8"/>
<proteinExistence type="predicted"/>
<dbReference type="EMBL" id="JH930474">
    <property type="protein sequence ID" value="EKM53756.1"/>
    <property type="molecule type" value="Genomic_DNA"/>
</dbReference>
<dbReference type="InParanoid" id="K5UUR8"/>
<dbReference type="KEGG" id="pco:PHACADRAFT_63613"/>
<feature type="non-terminal residue" evidence="1">
    <location>
        <position position="273"/>
    </location>
</feature>
<accession>K5UUR8</accession>
<dbReference type="HOGENOM" id="CLU_084958_0_0_1"/>